<reference evidence="2 3" key="1">
    <citation type="submission" date="2019-05" db="EMBL/GenBank/DDBJ databases">
        <title>Emergence of the Ug99 lineage of the wheat stem rust pathogen through somatic hybridization.</title>
        <authorList>
            <person name="Li F."/>
            <person name="Upadhyaya N.M."/>
            <person name="Sperschneider J."/>
            <person name="Matny O."/>
            <person name="Nguyen-Phuc H."/>
            <person name="Mago R."/>
            <person name="Raley C."/>
            <person name="Miller M.E."/>
            <person name="Silverstein K.A.T."/>
            <person name="Henningsen E."/>
            <person name="Hirsch C.D."/>
            <person name="Visser B."/>
            <person name="Pretorius Z.A."/>
            <person name="Steffenson B.J."/>
            <person name="Schwessinger B."/>
            <person name="Dodds P.N."/>
            <person name="Figueroa M."/>
        </authorList>
    </citation>
    <scope>NUCLEOTIDE SEQUENCE [LARGE SCALE GENOMIC DNA]</scope>
    <source>
        <strain evidence="2">21-0</strain>
    </source>
</reference>
<sequence>MKSYIIIVCALSMCWLAVAPDRLCSGCGDALTPQAKPGEKKFQPCWGGTDESQCPFHVEITVFGCDRCPSTVWSAKKPCSNQHVLNDVIRAWRVVGSSTTHTHAE</sequence>
<accession>A0A5B0QYC1</accession>
<dbReference type="AlphaFoldDB" id="A0A5B0QYC1"/>
<protein>
    <recommendedName>
        <fullName evidence="4">Secreted protein</fullName>
    </recommendedName>
</protein>
<gene>
    <name evidence="2" type="ORF">PGT21_027392</name>
</gene>
<comment type="caution">
    <text evidence="2">The sequence shown here is derived from an EMBL/GenBank/DDBJ whole genome shotgun (WGS) entry which is preliminary data.</text>
</comment>
<organism evidence="2 3">
    <name type="scientific">Puccinia graminis f. sp. tritici</name>
    <dbReference type="NCBI Taxonomy" id="56615"/>
    <lineage>
        <taxon>Eukaryota</taxon>
        <taxon>Fungi</taxon>
        <taxon>Dikarya</taxon>
        <taxon>Basidiomycota</taxon>
        <taxon>Pucciniomycotina</taxon>
        <taxon>Pucciniomycetes</taxon>
        <taxon>Pucciniales</taxon>
        <taxon>Pucciniaceae</taxon>
        <taxon>Puccinia</taxon>
    </lineage>
</organism>
<dbReference type="Proteomes" id="UP000324748">
    <property type="component" value="Unassembled WGS sequence"/>
</dbReference>
<evidence type="ECO:0000313" key="3">
    <source>
        <dbReference type="Proteomes" id="UP000324748"/>
    </source>
</evidence>
<evidence type="ECO:0008006" key="4">
    <source>
        <dbReference type="Google" id="ProtNLM"/>
    </source>
</evidence>
<keyword evidence="1" id="KW-0732">Signal</keyword>
<proteinExistence type="predicted"/>
<evidence type="ECO:0000256" key="1">
    <source>
        <dbReference type="SAM" id="SignalP"/>
    </source>
</evidence>
<name>A0A5B0QYC1_PUCGR</name>
<feature type="chain" id="PRO_5022719311" description="Secreted protein" evidence="1">
    <location>
        <begin position="21"/>
        <end position="105"/>
    </location>
</feature>
<keyword evidence="3" id="KW-1185">Reference proteome</keyword>
<evidence type="ECO:0000313" key="2">
    <source>
        <dbReference type="EMBL" id="KAA1117923.1"/>
    </source>
</evidence>
<feature type="signal peptide" evidence="1">
    <location>
        <begin position="1"/>
        <end position="20"/>
    </location>
</feature>
<dbReference type="EMBL" id="VSWC01000002">
    <property type="protein sequence ID" value="KAA1117923.1"/>
    <property type="molecule type" value="Genomic_DNA"/>
</dbReference>